<dbReference type="InterPro" id="IPR003594">
    <property type="entry name" value="HATPase_dom"/>
</dbReference>
<keyword evidence="9" id="KW-0067">ATP-binding</keyword>
<evidence type="ECO:0000256" key="10">
    <source>
        <dbReference type="ARBA" id="ARBA00022989"/>
    </source>
</evidence>
<evidence type="ECO:0000256" key="11">
    <source>
        <dbReference type="ARBA" id="ARBA00023012"/>
    </source>
</evidence>
<evidence type="ECO:0000256" key="12">
    <source>
        <dbReference type="ARBA" id="ARBA00023136"/>
    </source>
</evidence>
<keyword evidence="10 13" id="KW-1133">Transmembrane helix</keyword>
<accession>A0ABW4CB27</accession>
<dbReference type="EMBL" id="JBHTNU010000008">
    <property type="protein sequence ID" value="MFD1427309.1"/>
    <property type="molecule type" value="Genomic_DNA"/>
</dbReference>
<feature type="transmembrane region" description="Helical" evidence="13">
    <location>
        <begin position="7"/>
        <end position="26"/>
    </location>
</feature>
<keyword evidence="6 13" id="KW-0812">Transmembrane</keyword>
<dbReference type="Pfam" id="PF02518">
    <property type="entry name" value="HATPase_c"/>
    <property type="match status" value="1"/>
</dbReference>
<comment type="subcellular location">
    <subcellularLocation>
        <location evidence="2">Membrane</location>
        <topology evidence="2">Multi-pass membrane protein</topology>
    </subcellularLocation>
</comment>
<feature type="domain" description="Histidine kinase" evidence="14">
    <location>
        <begin position="122"/>
        <end position="340"/>
    </location>
</feature>
<evidence type="ECO:0000313" key="16">
    <source>
        <dbReference type="Proteomes" id="UP001597282"/>
    </source>
</evidence>
<comment type="caution">
    <text evidence="15">The sequence shown here is derived from an EMBL/GenBank/DDBJ whole genome shotgun (WGS) entry which is preliminary data.</text>
</comment>
<keyword evidence="7" id="KW-0547">Nucleotide-binding</keyword>
<gene>
    <name evidence="15" type="ORF">ACFQ4Y_10265</name>
</gene>
<keyword evidence="8 15" id="KW-0418">Kinase</keyword>
<keyword evidence="16" id="KW-1185">Reference proteome</keyword>
<evidence type="ECO:0000256" key="6">
    <source>
        <dbReference type="ARBA" id="ARBA00022692"/>
    </source>
</evidence>
<protein>
    <recommendedName>
        <fullName evidence="3">histidine kinase</fullName>
        <ecNumber evidence="3">2.7.13.3</ecNumber>
    </recommendedName>
</protein>
<evidence type="ECO:0000256" key="2">
    <source>
        <dbReference type="ARBA" id="ARBA00004141"/>
    </source>
</evidence>
<evidence type="ECO:0000256" key="5">
    <source>
        <dbReference type="ARBA" id="ARBA00022679"/>
    </source>
</evidence>
<dbReference type="SMART" id="SM00388">
    <property type="entry name" value="HisKA"/>
    <property type="match status" value="1"/>
</dbReference>
<evidence type="ECO:0000256" key="8">
    <source>
        <dbReference type="ARBA" id="ARBA00022777"/>
    </source>
</evidence>
<keyword evidence="5" id="KW-0808">Transferase</keyword>
<dbReference type="InterPro" id="IPR036097">
    <property type="entry name" value="HisK_dim/P_sf"/>
</dbReference>
<dbReference type="InterPro" id="IPR003661">
    <property type="entry name" value="HisK_dim/P_dom"/>
</dbReference>
<organism evidence="15 16">
    <name type="scientific">Kroppenstedtia sanguinis</name>
    <dbReference type="NCBI Taxonomy" id="1380684"/>
    <lineage>
        <taxon>Bacteria</taxon>
        <taxon>Bacillati</taxon>
        <taxon>Bacillota</taxon>
        <taxon>Bacilli</taxon>
        <taxon>Bacillales</taxon>
        <taxon>Thermoactinomycetaceae</taxon>
        <taxon>Kroppenstedtia</taxon>
    </lineage>
</organism>
<proteinExistence type="predicted"/>
<dbReference type="InterPro" id="IPR004358">
    <property type="entry name" value="Sig_transdc_His_kin-like_C"/>
</dbReference>
<keyword evidence="12 13" id="KW-0472">Membrane</keyword>
<dbReference type="Gene3D" id="3.30.565.10">
    <property type="entry name" value="Histidine kinase-like ATPase, C-terminal domain"/>
    <property type="match status" value="1"/>
</dbReference>
<dbReference type="InterPro" id="IPR005467">
    <property type="entry name" value="His_kinase_dom"/>
</dbReference>
<dbReference type="PROSITE" id="PS50109">
    <property type="entry name" value="HIS_KIN"/>
    <property type="match status" value="1"/>
</dbReference>
<dbReference type="EC" id="2.7.13.3" evidence="3"/>
<keyword evidence="11" id="KW-0902">Two-component regulatory system</keyword>
<dbReference type="SMART" id="SM00387">
    <property type="entry name" value="HATPase_c"/>
    <property type="match status" value="1"/>
</dbReference>
<dbReference type="PANTHER" id="PTHR45528">
    <property type="entry name" value="SENSOR HISTIDINE KINASE CPXA"/>
    <property type="match status" value="1"/>
</dbReference>
<dbReference type="GO" id="GO:0016301">
    <property type="term" value="F:kinase activity"/>
    <property type="evidence" value="ECO:0007669"/>
    <property type="project" value="UniProtKB-KW"/>
</dbReference>
<sequence>MNNDRSVFLLILQLAVITGLLVLSSVDDPFQSLLRWVLFTALFVITGFLLFITLRSRTRMKLMIAEIRRAVNGNLKTRLFSKQDDHLFEEMIFSVNELIEQLEKIQVQAIKSQEGRRRLLSSISHDIRTPLTSIIGYVDALKDDIATSEEEKREYIGIISKKSNGLKQLIDEIFTMAKLDADEIPLKIESLDFAEIVRESLIEFLPEIKKHDLELKVIIPEENYMITADRLSLMRIIGNIVKNAIHYGKRGKTLGIELTEKADEYQLLIWDQGPGISQVDIGNVFERMHRSDGARNLSHGGSGLGLAIAKALVEKNNGRIWVESIPWEKTTFGFSIPKHNQ</sequence>
<evidence type="ECO:0000256" key="7">
    <source>
        <dbReference type="ARBA" id="ARBA00022741"/>
    </source>
</evidence>
<reference evidence="16" key="1">
    <citation type="journal article" date="2019" name="Int. J. Syst. Evol. Microbiol.">
        <title>The Global Catalogue of Microorganisms (GCM) 10K type strain sequencing project: providing services to taxonomists for standard genome sequencing and annotation.</title>
        <authorList>
            <consortium name="The Broad Institute Genomics Platform"/>
            <consortium name="The Broad Institute Genome Sequencing Center for Infectious Disease"/>
            <person name="Wu L."/>
            <person name="Ma J."/>
        </authorList>
    </citation>
    <scope>NUCLEOTIDE SEQUENCE [LARGE SCALE GENOMIC DNA]</scope>
    <source>
        <strain evidence="16">S1</strain>
    </source>
</reference>
<feature type="transmembrane region" description="Helical" evidence="13">
    <location>
        <begin position="32"/>
        <end position="54"/>
    </location>
</feature>
<evidence type="ECO:0000256" key="1">
    <source>
        <dbReference type="ARBA" id="ARBA00000085"/>
    </source>
</evidence>
<name>A0ABW4CB27_9BACL</name>
<dbReference type="RefSeq" id="WP_380165205.1">
    <property type="nucleotide sequence ID" value="NZ_JBHTNU010000008.1"/>
</dbReference>
<keyword evidence="4" id="KW-0597">Phosphoprotein</keyword>
<dbReference type="SUPFAM" id="SSF47384">
    <property type="entry name" value="Homodimeric domain of signal transducing histidine kinase"/>
    <property type="match status" value="1"/>
</dbReference>
<comment type="catalytic activity">
    <reaction evidence="1">
        <text>ATP + protein L-histidine = ADP + protein N-phospho-L-histidine.</text>
        <dbReference type="EC" id="2.7.13.3"/>
    </reaction>
</comment>
<dbReference type="CDD" id="cd00082">
    <property type="entry name" value="HisKA"/>
    <property type="match status" value="1"/>
</dbReference>
<dbReference type="InterPro" id="IPR050398">
    <property type="entry name" value="HssS/ArlS-like"/>
</dbReference>
<evidence type="ECO:0000259" key="14">
    <source>
        <dbReference type="PROSITE" id="PS50109"/>
    </source>
</evidence>
<evidence type="ECO:0000256" key="4">
    <source>
        <dbReference type="ARBA" id="ARBA00022553"/>
    </source>
</evidence>
<evidence type="ECO:0000313" key="15">
    <source>
        <dbReference type="EMBL" id="MFD1427309.1"/>
    </source>
</evidence>
<dbReference type="SUPFAM" id="SSF55874">
    <property type="entry name" value="ATPase domain of HSP90 chaperone/DNA topoisomerase II/histidine kinase"/>
    <property type="match status" value="1"/>
</dbReference>
<dbReference type="Proteomes" id="UP001597282">
    <property type="component" value="Unassembled WGS sequence"/>
</dbReference>
<dbReference type="Gene3D" id="1.10.287.130">
    <property type="match status" value="1"/>
</dbReference>
<dbReference type="PANTHER" id="PTHR45528:SF8">
    <property type="entry name" value="HISTIDINE KINASE"/>
    <property type="match status" value="1"/>
</dbReference>
<dbReference type="InterPro" id="IPR036890">
    <property type="entry name" value="HATPase_C_sf"/>
</dbReference>
<evidence type="ECO:0000256" key="13">
    <source>
        <dbReference type="SAM" id="Phobius"/>
    </source>
</evidence>
<dbReference type="Pfam" id="PF00512">
    <property type="entry name" value="HisKA"/>
    <property type="match status" value="1"/>
</dbReference>
<evidence type="ECO:0000256" key="3">
    <source>
        <dbReference type="ARBA" id="ARBA00012438"/>
    </source>
</evidence>
<evidence type="ECO:0000256" key="9">
    <source>
        <dbReference type="ARBA" id="ARBA00022840"/>
    </source>
</evidence>
<dbReference type="PRINTS" id="PR00344">
    <property type="entry name" value="BCTRLSENSOR"/>
</dbReference>